<accession>S6BJ68</accession>
<name>S6BJ68_METRE</name>
<proteinExistence type="predicted"/>
<organism evidence="3 4">
    <name type="scientific">Metapseudomonas resinovorans NBRC 106553</name>
    <dbReference type="NCBI Taxonomy" id="1245471"/>
    <lineage>
        <taxon>Bacteria</taxon>
        <taxon>Pseudomonadati</taxon>
        <taxon>Pseudomonadota</taxon>
        <taxon>Gammaproteobacteria</taxon>
        <taxon>Pseudomonadales</taxon>
        <taxon>Pseudomonadaceae</taxon>
        <taxon>Metapseudomonas</taxon>
    </lineage>
</organism>
<keyword evidence="1" id="KW-0802">TPR repeat</keyword>
<evidence type="ECO:0000313" key="4">
    <source>
        <dbReference type="Proteomes" id="UP000015503"/>
    </source>
</evidence>
<dbReference type="SMART" id="SM00028">
    <property type="entry name" value="TPR"/>
    <property type="match status" value="2"/>
</dbReference>
<dbReference type="RefSeq" id="WP_016493388.1">
    <property type="nucleotide sequence ID" value="NC_021499.1"/>
</dbReference>
<dbReference type="Gene3D" id="1.25.40.10">
    <property type="entry name" value="Tetratricopeptide repeat domain"/>
    <property type="match status" value="1"/>
</dbReference>
<dbReference type="eggNOG" id="COG3063">
    <property type="taxonomic scope" value="Bacteria"/>
</dbReference>
<reference evidence="3 4" key="1">
    <citation type="journal article" date="2013" name="Genome Announc.">
        <title>Complete Genome Sequence of the Carbazole Degrader Pseudomonas resinovorans Strain CA10 (NBRC 106553).</title>
        <authorList>
            <person name="Shintani M."/>
            <person name="Hosoyama A."/>
            <person name="Ohji S."/>
            <person name="Tsuchikane K."/>
            <person name="Takarada H."/>
            <person name="Yamazoe A."/>
            <person name="Fujita N."/>
            <person name="Nojiri H."/>
        </authorList>
    </citation>
    <scope>NUCLEOTIDE SEQUENCE [LARGE SCALE GENOMIC DNA]</scope>
    <source>
        <strain evidence="3 4">NBRC 106553</strain>
    </source>
</reference>
<keyword evidence="4" id="KW-1185">Reference proteome</keyword>
<dbReference type="AlphaFoldDB" id="S6BJ68"/>
<dbReference type="Proteomes" id="UP000015503">
    <property type="component" value="Chromosome"/>
</dbReference>
<evidence type="ECO:0000256" key="1">
    <source>
        <dbReference type="PROSITE-ProRule" id="PRU00339"/>
    </source>
</evidence>
<dbReference type="KEGG" id="pre:PCA10_35120"/>
<dbReference type="Pfam" id="PF14559">
    <property type="entry name" value="TPR_19"/>
    <property type="match status" value="1"/>
</dbReference>
<gene>
    <name evidence="3" type="ORF">PCA10_35120</name>
</gene>
<protein>
    <submittedName>
        <fullName evidence="3">Uncharacterized protein</fullName>
    </submittedName>
</protein>
<sequence>MKTKCFVPLLALAFCAAVSWPALAAQQGNSASAAMLEAASLQLEFGEVEQAGDTLERALRIEPNNPSTLHYLGQVRFQQGQFDQAVALARRSIARARNDADLRNRNLRLIQASQQAMGPGVSAGSEILVEFDEPAEIRVGLDQKVESRHQAGIAATELVDDVQPYASTAPANGAGAWQAGDDGGLRAASFEERPAYADVTIARGMMPPRGKCRIWFPNRPAGQQPASGKCSKLQKRVPHGAYLVRG</sequence>
<dbReference type="PROSITE" id="PS50005">
    <property type="entry name" value="TPR"/>
    <property type="match status" value="1"/>
</dbReference>
<dbReference type="InterPro" id="IPR019734">
    <property type="entry name" value="TPR_rpt"/>
</dbReference>
<dbReference type="HOGENOM" id="CLU_1093558_0_0_6"/>
<feature type="signal peptide" evidence="2">
    <location>
        <begin position="1"/>
        <end position="24"/>
    </location>
</feature>
<dbReference type="SUPFAM" id="SSF48452">
    <property type="entry name" value="TPR-like"/>
    <property type="match status" value="1"/>
</dbReference>
<dbReference type="EMBL" id="AP013068">
    <property type="protein sequence ID" value="BAN49244.1"/>
    <property type="molecule type" value="Genomic_DNA"/>
</dbReference>
<dbReference type="OrthoDB" id="894263at2"/>
<feature type="repeat" description="TPR" evidence="1">
    <location>
        <begin position="32"/>
        <end position="65"/>
    </location>
</feature>
<dbReference type="STRING" id="1245471.PCA10_35120"/>
<feature type="chain" id="PRO_5004536890" evidence="2">
    <location>
        <begin position="25"/>
        <end position="246"/>
    </location>
</feature>
<dbReference type="PATRIC" id="fig|1245471.3.peg.3552"/>
<evidence type="ECO:0000256" key="2">
    <source>
        <dbReference type="SAM" id="SignalP"/>
    </source>
</evidence>
<dbReference type="InterPro" id="IPR011990">
    <property type="entry name" value="TPR-like_helical_dom_sf"/>
</dbReference>
<evidence type="ECO:0000313" key="3">
    <source>
        <dbReference type="EMBL" id="BAN49244.1"/>
    </source>
</evidence>
<keyword evidence="2" id="KW-0732">Signal</keyword>